<keyword evidence="1 3" id="KW-0658">Purine biosynthesis</keyword>
<evidence type="ECO:0000256" key="4">
    <source>
        <dbReference type="PIRNR" id="PIRNR001338"/>
    </source>
</evidence>
<name>A0A2T0AUD9_9CLOT</name>
<dbReference type="InterPro" id="IPR033747">
    <property type="entry name" value="PurE_ClassI"/>
</dbReference>
<dbReference type="EMBL" id="PVXN01000021">
    <property type="protein sequence ID" value="PRR74109.1"/>
    <property type="molecule type" value="Genomic_DNA"/>
</dbReference>
<dbReference type="NCBIfam" id="TIGR01162">
    <property type="entry name" value="purE"/>
    <property type="match status" value="1"/>
</dbReference>
<dbReference type="PANTHER" id="PTHR23046">
    <property type="entry name" value="PHOSPHORIBOSYLAMINOIMIDAZOLE CARBOXYLASE CATALYTIC SUBUNIT"/>
    <property type="match status" value="1"/>
</dbReference>
<proteinExistence type="inferred from homology"/>
<evidence type="ECO:0000256" key="1">
    <source>
        <dbReference type="ARBA" id="ARBA00022755"/>
    </source>
</evidence>
<dbReference type="PIRSF" id="PIRSF001338">
    <property type="entry name" value="AIR_carboxylase"/>
    <property type="match status" value="1"/>
</dbReference>
<feature type="binding site" evidence="3 5">
    <location>
        <position position="39"/>
    </location>
    <ligand>
        <name>substrate</name>
    </ligand>
</feature>
<feature type="binding site" evidence="3 5">
    <location>
        <position position="9"/>
    </location>
    <ligand>
        <name>substrate</name>
    </ligand>
</feature>
<feature type="binding site" evidence="3 5">
    <location>
        <position position="12"/>
    </location>
    <ligand>
        <name>substrate</name>
    </ligand>
</feature>
<comment type="similarity">
    <text evidence="3">Belongs to the AIR carboxylase family. Class I subfamily.</text>
</comment>
<feature type="domain" description="PurE" evidence="6">
    <location>
        <begin position="1"/>
        <end position="149"/>
    </location>
</feature>
<sequence length="159" mass="17437">MKVAIIFGSKSDTKKMQGAAEVLKEFNVEYKAYILSAHRIPEELYRKITEIEDEGYECIIAGAGLAAHLPGVISSQTILPVIGVPIDASLNGLDSLLSMVQMPKPVPVGVVGINNSFNAGMLAIQILSLKYPELKEKLIKYRESMKEKFINENSEGVEL</sequence>
<evidence type="ECO:0000256" key="3">
    <source>
        <dbReference type="HAMAP-Rule" id="MF_01929"/>
    </source>
</evidence>
<dbReference type="RefSeq" id="WP_106024227.1">
    <property type="nucleotide sequence ID" value="NZ_PVXN01000021.1"/>
</dbReference>
<keyword evidence="8" id="KW-1185">Reference proteome</keyword>
<dbReference type="SUPFAM" id="SSF52255">
    <property type="entry name" value="N5-CAIR mutase (phosphoribosylaminoimidazole carboxylase, PurE)"/>
    <property type="match status" value="1"/>
</dbReference>
<dbReference type="OrthoDB" id="9791908at2"/>
<evidence type="ECO:0000256" key="2">
    <source>
        <dbReference type="ARBA" id="ARBA00023235"/>
    </source>
</evidence>
<dbReference type="SMART" id="SM01001">
    <property type="entry name" value="AIRC"/>
    <property type="match status" value="1"/>
</dbReference>
<dbReference type="Proteomes" id="UP000239614">
    <property type="component" value="Unassembled WGS sequence"/>
</dbReference>
<accession>A0A2T0AUD9</accession>
<gene>
    <name evidence="7" type="primary">purE_1</name>
    <name evidence="3" type="synonym">purE</name>
    <name evidence="7" type="ORF">CPAL_10470</name>
</gene>
<dbReference type="UniPathway" id="UPA00074">
    <property type="reaction ID" value="UER00943"/>
</dbReference>
<dbReference type="GO" id="GO:0034023">
    <property type="term" value="F:5-(carboxyamino)imidazole ribonucleotide mutase activity"/>
    <property type="evidence" value="ECO:0007669"/>
    <property type="project" value="UniProtKB-UniRule"/>
</dbReference>
<comment type="catalytic activity">
    <reaction evidence="3 4">
        <text>5-carboxyamino-1-(5-phospho-D-ribosyl)imidazole + H(+) = 5-amino-1-(5-phospho-D-ribosyl)imidazole-4-carboxylate</text>
        <dbReference type="Rhea" id="RHEA:13193"/>
        <dbReference type="ChEBI" id="CHEBI:15378"/>
        <dbReference type="ChEBI" id="CHEBI:58730"/>
        <dbReference type="ChEBI" id="CHEBI:77657"/>
        <dbReference type="EC" id="5.4.99.18"/>
    </reaction>
</comment>
<evidence type="ECO:0000313" key="7">
    <source>
        <dbReference type="EMBL" id="PRR74109.1"/>
    </source>
</evidence>
<evidence type="ECO:0000256" key="5">
    <source>
        <dbReference type="PIRSR" id="PIRSR001338-1"/>
    </source>
</evidence>
<keyword evidence="2 3" id="KW-0413">Isomerase</keyword>
<organism evidence="7 8">
    <name type="scientific">Clostridium thermopalmarium DSM 5974</name>
    <dbReference type="NCBI Taxonomy" id="1121340"/>
    <lineage>
        <taxon>Bacteria</taxon>
        <taxon>Bacillati</taxon>
        <taxon>Bacillota</taxon>
        <taxon>Clostridia</taxon>
        <taxon>Eubacteriales</taxon>
        <taxon>Clostridiaceae</taxon>
        <taxon>Clostridium</taxon>
    </lineage>
</organism>
<dbReference type="GO" id="GO:0006189">
    <property type="term" value="P:'de novo' IMP biosynthetic process"/>
    <property type="evidence" value="ECO:0007669"/>
    <property type="project" value="UniProtKB-UniRule"/>
</dbReference>
<reference evidence="7 8" key="1">
    <citation type="submission" date="2018-03" db="EMBL/GenBank/DDBJ databases">
        <title>Genome sequence of Clostridium thermopalmarium DSM 5974.</title>
        <authorList>
            <person name="Poehlein A."/>
            <person name="Daniel R."/>
        </authorList>
    </citation>
    <scope>NUCLEOTIDE SEQUENCE [LARGE SCALE GENOMIC DNA]</scope>
    <source>
        <strain evidence="7 8">DSM 5974</strain>
    </source>
</reference>
<dbReference type="HAMAP" id="MF_01929">
    <property type="entry name" value="PurE_classI"/>
    <property type="match status" value="1"/>
</dbReference>
<protein>
    <recommendedName>
        <fullName evidence="3 4">N5-carboxyaminoimidazole ribonucleotide mutase</fullName>
        <shortName evidence="3 4">N5-CAIR mutase</shortName>
        <ecNumber evidence="3 4">5.4.99.18</ecNumber>
    </recommendedName>
    <alternativeName>
        <fullName evidence="3">5-(carboxyamino)imidazole ribonucleotide mutase</fullName>
    </alternativeName>
</protein>
<evidence type="ECO:0000313" key="8">
    <source>
        <dbReference type="Proteomes" id="UP000239614"/>
    </source>
</evidence>
<dbReference type="InterPro" id="IPR024694">
    <property type="entry name" value="PurE_prokaryotes"/>
</dbReference>
<evidence type="ECO:0000259" key="6">
    <source>
        <dbReference type="SMART" id="SM01001"/>
    </source>
</evidence>
<dbReference type="AlphaFoldDB" id="A0A2T0AUD9"/>
<comment type="function">
    <text evidence="3 4">Catalyzes the conversion of N5-carboxyaminoimidazole ribonucleotide (N5-CAIR) to 4-carboxy-5-aminoimidazole ribonucleotide (CAIR).</text>
</comment>
<dbReference type="EC" id="5.4.99.18" evidence="3 4"/>
<dbReference type="Pfam" id="PF00731">
    <property type="entry name" value="AIRC"/>
    <property type="match status" value="1"/>
</dbReference>
<dbReference type="PANTHER" id="PTHR23046:SF2">
    <property type="entry name" value="PHOSPHORIBOSYLAMINOIMIDAZOLE CARBOXYLASE"/>
    <property type="match status" value="1"/>
</dbReference>
<comment type="pathway">
    <text evidence="3 4">Purine metabolism; IMP biosynthesis via de novo pathway; 5-amino-1-(5-phospho-D-ribosyl)imidazole-4-carboxylate from 5-amino-1-(5-phospho-D-ribosyl)imidazole (N5-CAIR route): step 2/2.</text>
</comment>
<comment type="caution">
    <text evidence="7">The sequence shown here is derived from an EMBL/GenBank/DDBJ whole genome shotgun (WGS) entry which is preliminary data.</text>
</comment>
<dbReference type="InterPro" id="IPR000031">
    <property type="entry name" value="PurE_dom"/>
</dbReference>
<dbReference type="Gene3D" id="3.40.50.1970">
    <property type="match status" value="1"/>
</dbReference>